<evidence type="ECO:0000313" key="8">
    <source>
        <dbReference type="Proteomes" id="UP000283269"/>
    </source>
</evidence>
<evidence type="ECO:0000256" key="4">
    <source>
        <dbReference type="ARBA" id="ARBA00022857"/>
    </source>
</evidence>
<dbReference type="SUPFAM" id="SSF51905">
    <property type="entry name" value="FAD/NAD(P)-binding domain"/>
    <property type="match status" value="2"/>
</dbReference>
<dbReference type="GO" id="GO:0004499">
    <property type="term" value="F:N,N-dimethylaniline monooxygenase activity"/>
    <property type="evidence" value="ECO:0007669"/>
    <property type="project" value="InterPro"/>
</dbReference>
<feature type="compositionally biased region" description="Low complexity" evidence="6">
    <location>
        <begin position="435"/>
        <end position="450"/>
    </location>
</feature>
<dbReference type="Gene3D" id="3.50.50.60">
    <property type="entry name" value="FAD/NAD(P)-binding domain"/>
    <property type="match status" value="2"/>
</dbReference>
<evidence type="ECO:0000256" key="5">
    <source>
        <dbReference type="ARBA" id="ARBA00023002"/>
    </source>
</evidence>
<organism evidence="7 8">
    <name type="scientific">Psilocybe cyanescens</name>
    <dbReference type="NCBI Taxonomy" id="93625"/>
    <lineage>
        <taxon>Eukaryota</taxon>
        <taxon>Fungi</taxon>
        <taxon>Dikarya</taxon>
        <taxon>Basidiomycota</taxon>
        <taxon>Agaricomycotina</taxon>
        <taxon>Agaricomycetes</taxon>
        <taxon>Agaricomycetidae</taxon>
        <taxon>Agaricales</taxon>
        <taxon>Agaricineae</taxon>
        <taxon>Strophariaceae</taxon>
        <taxon>Psilocybe</taxon>
    </lineage>
</organism>
<name>A0A409XA36_PSICY</name>
<keyword evidence="3" id="KW-0274">FAD</keyword>
<dbReference type="GO" id="GO:0050661">
    <property type="term" value="F:NADP binding"/>
    <property type="evidence" value="ECO:0007669"/>
    <property type="project" value="InterPro"/>
</dbReference>
<dbReference type="Proteomes" id="UP000283269">
    <property type="component" value="Unassembled WGS sequence"/>
</dbReference>
<protein>
    <recommendedName>
        <fullName evidence="9">FAD/NAD(P)-binding domain-containing protein</fullName>
    </recommendedName>
</protein>
<keyword evidence="8" id="KW-1185">Reference proteome</keyword>
<evidence type="ECO:0000256" key="1">
    <source>
        <dbReference type="ARBA" id="ARBA00009183"/>
    </source>
</evidence>
<reference evidence="7 8" key="1">
    <citation type="journal article" date="2018" name="Evol. Lett.">
        <title>Horizontal gene cluster transfer increased hallucinogenic mushroom diversity.</title>
        <authorList>
            <person name="Reynolds H.T."/>
            <person name="Vijayakumar V."/>
            <person name="Gluck-Thaler E."/>
            <person name="Korotkin H.B."/>
            <person name="Matheny P.B."/>
            <person name="Slot J.C."/>
        </authorList>
    </citation>
    <scope>NUCLEOTIDE SEQUENCE [LARGE SCALE GENOMIC DNA]</scope>
    <source>
        <strain evidence="7 8">2631</strain>
    </source>
</reference>
<dbReference type="PRINTS" id="PR00370">
    <property type="entry name" value="FMOXYGENASE"/>
</dbReference>
<dbReference type="InterPro" id="IPR036188">
    <property type="entry name" value="FAD/NAD-bd_sf"/>
</dbReference>
<dbReference type="OrthoDB" id="66881at2759"/>
<gene>
    <name evidence="7" type="ORF">CVT25_011496</name>
</gene>
<evidence type="ECO:0000256" key="3">
    <source>
        <dbReference type="ARBA" id="ARBA00022827"/>
    </source>
</evidence>
<keyword evidence="5" id="KW-0560">Oxidoreductase</keyword>
<feature type="region of interest" description="Disordered" evidence="6">
    <location>
        <begin position="587"/>
        <end position="608"/>
    </location>
</feature>
<dbReference type="EMBL" id="NHYD01002235">
    <property type="protein sequence ID" value="PPQ87658.1"/>
    <property type="molecule type" value="Genomic_DNA"/>
</dbReference>
<feature type="region of interest" description="Disordered" evidence="6">
    <location>
        <begin position="433"/>
        <end position="455"/>
    </location>
</feature>
<keyword evidence="2" id="KW-0285">Flavoprotein</keyword>
<proteinExistence type="inferred from homology"/>
<feature type="compositionally biased region" description="Pro residues" evidence="6">
    <location>
        <begin position="506"/>
        <end position="515"/>
    </location>
</feature>
<sequence>MTSLRIGIIGAGPAGLAALKTILDSDEYTRGQWAPTVFEASSTVGGVWHPSASSPLYDSLTTNLPHPIMAFSSFPFPPSTLLFPPAHTVQTYIEAYADAFTLRPHIRFNTRVAAVEWRHPHWHVRVDDDAKSYTFSLLLVCNGHHNTPRMPSVPGLDAWLSPSPAHPLPRASHSITYRNPSSLVLPLPLAQSSILVIGGGPSGLDISDELLPLAKRVFLSTSTGAPPTPPSKCIIKPRTTLFSSSSSTSASTVHFADGTTEHIDYCILATGYAVSFPFFPSSSTTNDSGQDFSLSSSLIPSTSPLPLPTHSLTNTSYALFPLARHLFGLPECGFAPSTSNPNPELHILPPPTSIAFPGLLVRVAPLPVVEAQARAALAVFRAASTPNSNANAYLAGNTAITDTQPHHPQIDWQHESYLIQTRHAVLTAKFHDSLPKSPSPCQSQSPIQPSMTTNTDTNISNTPISHENTLALQNFLSHEWDHFDPLEQFAYRDALDDLVASLSLSPSPPPPPPPTHTHTSTSTRTRPWEPRIHIHTLALRRAWRLLEARGEADAWVRGVGSGESGKTAEEEWVDLMWRVLEWGEGQVDDEEGGEGGQGGKSLEGAVQI</sequence>
<dbReference type="InterPro" id="IPR000960">
    <property type="entry name" value="Flavin_mOase"/>
</dbReference>
<keyword evidence="4" id="KW-0521">NADP</keyword>
<dbReference type="GO" id="GO:0050660">
    <property type="term" value="F:flavin adenine dinucleotide binding"/>
    <property type="evidence" value="ECO:0007669"/>
    <property type="project" value="InterPro"/>
</dbReference>
<evidence type="ECO:0008006" key="9">
    <source>
        <dbReference type="Google" id="ProtNLM"/>
    </source>
</evidence>
<evidence type="ECO:0000256" key="6">
    <source>
        <dbReference type="SAM" id="MobiDB-lite"/>
    </source>
</evidence>
<dbReference type="InterPro" id="IPR050346">
    <property type="entry name" value="FMO-like"/>
</dbReference>
<evidence type="ECO:0000313" key="7">
    <source>
        <dbReference type="EMBL" id="PPQ87658.1"/>
    </source>
</evidence>
<comment type="similarity">
    <text evidence="1">Belongs to the FMO family.</text>
</comment>
<dbReference type="InterPro" id="IPR020946">
    <property type="entry name" value="Flavin_mOase-like"/>
</dbReference>
<feature type="compositionally biased region" description="Low complexity" evidence="6">
    <location>
        <begin position="516"/>
        <end position="525"/>
    </location>
</feature>
<feature type="region of interest" description="Disordered" evidence="6">
    <location>
        <begin position="502"/>
        <end position="529"/>
    </location>
</feature>
<dbReference type="Pfam" id="PF00743">
    <property type="entry name" value="FMO-like"/>
    <property type="match status" value="1"/>
</dbReference>
<dbReference type="InParanoid" id="A0A409XA36"/>
<evidence type="ECO:0000256" key="2">
    <source>
        <dbReference type="ARBA" id="ARBA00022630"/>
    </source>
</evidence>
<dbReference type="AlphaFoldDB" id="A0A409XA36"/>
<dbReference type="STRING" id="93625.A0A409XA36"/>
<accession>A0A409XA36</accession>
<comment type="caution">
    <text evidence="7">The sequence shown here is derived from an EMBL/GenBank/DDBJ whole genome shotgun (WGS) entry which is preliminary data.</text>
</comment>
<dbReference type="PANTHER" id="PTHR23023">
    <property type="entry name" value="DIMETHYLANILINE MONOOXYGENASE"/>
    <property type="match status" value="1"/>
</dbReference>